<evidence type="ECO:0000313" key="2">
    <source>
        <dbReference type="Proteomes" id="UP000178129"/>
    </source>
</evidence>
<sequence length="58" mass="6410">MTIICLQVTIPPGLNVKFYTLTAAKVFTFKSGEQMNIAVEIIVPPLMSQPKSGDIWDL</sequence>
<keyword evidence="2" id="KW-1185">Reference proteome</keyword>
<dbReference type="AlphaFoldDB" id="A0A1E1LFG4"/>
<reference evidence="2" key="1">
    <citation type="submission" date="2016-03" db="EMBL/GenBank/DDBJ databases">
        <authorList>
            <person name="Ploux O."/>
        </authorList>
    </citation>
    <scope>NUCLEOTIDE SEQUENCE [LARGE SCALE GENOMIC DNA]</scope>
    <source>
        <strain evidence="2">UK7</strain>
    </source>
</reference>
<dbReference type="EMBL" id="FJUW01000049">
    <property type="protein sequence ID" value="CZT09154.1"/>
    <property type="molecule type" value="Genomic_DNA"/>
</dbReference>
<accession>A0A1E1LFG4</accession>
<name>A0A1E1LFG4_9HELO</name>
<organism evidence="1 2">
    <name type="scientific">Rhynchosporium graminicola</name>
    <dbReference type="NCBI Taxonomy" id="2792576"/>
    <lineage>
        <taxon>Eukaryota</taxon>
        <taxon>Fungi</taxon>
        <taxon>Dikarya</taxon>
        <taxon>Ascomycota</taxon>
        <taxon>Pezizomycotina</taxon>
        <taxon>Leotiomycetes</taxon>
        <taxon>Helotiales</taxon>
        <taxon>Ploettnerulaceae</taxon>
        <taxon>Rhynchosporium</taxon>
    </lineage>
</organism>
<gene>
    <name evidence="1" type="ORF">RCO7_15010</name>
</gene>
<evidence type="ECO:0000313" key="1">
    <source>
        <dbReference type="EMBL" id="CZT09154.1"/>
    </source>
</evidence>
<protein>
    <submittedName>
        <fullName evidence="1">Uncharacterized protein</fullName>
    </submittedName>
</protein>
<comment type="caution">
    <text evidence="1">The sequence shown here is derived from an EMBL/GenBank/DDBJ whole genome shotgun (WGS) entry which is preliminary data.</text>
</comment>
<proteinExistence type="predicted"/>
<dbReference type="InParanoid" id="A0A1E1LFG4"/>
<dbReference type="Proteomes" id="UP000178129">
    <property type="component" value="Unassembled WGS sequence"/>
</dbReference>